<keyword evidence="2" id="KW-0732">Signal</keyword>
<protein>
    <recommendedName>
        <fullName evidence="5">Acyl-coenzyme A:6-aminopenicillanic acid acyl-transferase</fullName>
    </recommendedName>
</protein>
<evidence type="ECO:0000313" key="4">
    <source>
        <dbReference type="Proteomes" id="UP000317909"/>
    </source>
</evidence>
<evidence type="ECO:0008006" key="5">
    <source>
        <dbReference type="Google" id="ProtNLM"/>
    </source>
</evidence>
<feature type="region of interest" description="Disordered" evidence="1">
    <location>
        <begin position="31"/>
        <end position="58"/>
    </location>
</feature>
<sequence length="420" mass="45273" precursor="true">MPARLLRGILCSALIASAATVHAADASKEAAIKGTASPTTPAAETAPSSTDPGGSGHRTVIANGDVNIPVVVVRGTPYQMGWHLGRLCAPEMKHFVPAAVAGFKQELQVDDETLDRTWATTAGYTDPRVQQQLVGAAEGSGLPMRLLQHVHCLPLLMPYSCSCISAWGDATEDGHLYQTRNLDWALEAGAHEFPVLIVYLPTEGEAHVTPSFTGFFGAHCGMNASGVVLSEIGDAPAKEMPYNLHAPHFTAWFRTLLYDANSLNEALTLFRQTPQTKRYHFVFGDGLHDKRAVKIRVAAPLGEEPQIDMWSDAAADDELAPHTLSDLVYHDEGRGAFPTLEAERGTINGPSLVALANQIPIKGGNVMNVVFDATAMRLWVSYAGGDKEAYQRPYLMLDLTKLDADADGRPDWPSPRVAAK</sequence>
<evidence type="ECO:0000313" key="3">
    <source>
        <dbReference type="EMBL" id="QDT75893.1"/>
    </source>
</evidence>
<proteinExistence type="predicted"/>
<dbReference type="PANTHER" id="PTHR35190">
    <property type="entry name" value="PROTEIN DCD1B"/>
    <property type="match status" value="1"/>
</dbReference>
<dbReference type="Proteomes" id="UP000317909">
    <property type="component" value="Chromosome"/>
</dbReference>
<evidence type="ECO:0000256" key="2">
    <source>
        <dbReference type="SAM" id="SignalP"/>
    </source>
</evidence>
<feature type="chain" id="PRO_5022111792" description="Acyl-coenzyme A:6-aminopenicillanic acid acyl-transferase" evidence="2">
    <location>
        <begin position="24"/>
        <end position="420"/>
    </location>
</feature>
<keyword evidence="4" id="KW-1185">Reference proteome</keyword>
<dbReference type="InterPro" id="IPR047803">
    <property type="entry name" value="DCD1A/B-like"/>
</dbReference>
<dbReference type="OrthoDB" id="264208at2"/>
<dbReference type="EMBL" id="CP036339">
    <property type="protein sequence ID" value="QDT75893.1"/>
    <property type="molecule type" value="Genomic_DNA"/>
</dbReference>
<reference evidence="3 4" key="1">
    <citation type="submission" date="2019-02" db="EMBL/GenBank/DDBJ databases">
        <title>Deep-cultivation of Planctomycetes and their phenomic and genomic characterization uncovers novel biology.</title>
        <authorList>
            <person name="Wiegand S."/>
            <person name="Jogler M."/>
            <person name="Boedeker C."/>
            <person name="Pinto D."/>
            <person name="Vollmers J."/>
            <person name="Rivas-Marin E."/>
            <person name="Kohn T."/>
            <person name="Peeters S.H."/>
            <person name="Heuer A."/>
            <person name="Rast P."/>
            <person name="Oberbeckmann S."/>
            <person name="Bunk B."/>
            <person name="Jeske O."/>
            <person name="Meyerdierks A."/>
            <person name="Storesund J.E."/>
            <person name="Kallscheuer N."/>
            <person name="Luecker S."/>
            <person name="Lage O.M."/>
            <person name="Pohl T."/>
            <person name="Merkel B.J."/>
            <person name="Hornburger P."/>
            <person name="Mueller R.-W."/>
            <person name="Bruemmer F."/>
            <person name="Labrenz M."/>
            <person name="Spormann A.M."/>
            <person name="Op den Camp H."/>
            <person name="Overmann J."/>
            <person name="Amann R."/>
            <person name="Jetten M.S.M."/>
            <person name="Mascher T."/>
            <person name="Medema M.H."/>
            <person name="Devos D.P."/>
            <person name="Kaster A.-K."/>
            <person name="Ovreas L."/>
            <person name="Rohde M."/>
            <person name="Galperin M.Y."/>
            <person name="Jogler C."/>
        </authorList>
    </citation>
    <scope>NUCLEOTIDE SEQUENCE [LARGE SCALE GENOMIC DNA]</scope>
    <source>
        <strain evidence="3 4">I41</strain>
    </source>
</reference>
<dbReference type="NCBIfam" id="NF040521">
    <property type="entry name" value="C45_proenzyme"/>
    <property type="match status" value="1"/>
</dbReference>
<dbReference type="AlphaFoldDB" id="A0A517U5L2"/>
<dbReference type="RefSeq" id="WP_145435662.1">
    <property type="nucleotide sequence ID" value="NZ_CP036339.1"/>
</dbReference>
<dbReference type="Gene3D" id="3.60.60.10">
    <property type="entry name" value="Penicillin V Acylase, Chain A"/>
    <property type="match status" value="1"/>
</dbReference>
<feature type="signal peptide" evidence="2">
    <location>
        <begin position="1"/>
        <end position="23"/>
    </location>
</feature>
<dbReference type="KEGG" id="llh:I41_51380"/>
<dbReference type="PANTHER" id="PTHR35190:SF2">
    <property type="entry name" value="PROTEIN DCD1B"/>
    <property type="match status" value="1"/>
</dbReference>
<organism evidence="3 4">
    <name type="scientific">Lacipirellula limnantheis</name>
    <dbReference type="NCBI Taxonomy" id="2528024"/>
    <lineage>
        <taxon>Bacteria</taxon>
        <taxon>Pseudomonadati</taxon>
        <taxon>Planctomycetota</taxon>
        <taxon>Planctomycetia</taxon>
        <taxon>Pirellulales</taxon>
        <taxon>Lacipirellulaceae</taxon>
        <taxon>Lacipirellula</taxon>
    </lineage>
</organism>
<name>A0A517U5L2_9BACT</name>
<dbReference type="InterPro" id="IPR047794">
    <property type="entry name" value="C45_proenzyme-like"/>
</dbReference>
<accession>A0A517U5L2</accession>
<gene>
    <name evidence="3" type="ORF">I41_51380</name>
</gene>
<evidence type="ECO:0000256" key="1">
    <source>
        <dbReference type="SAM" id="MobiDB-lite"/>
    </source>
</evidence>
<feature type="compositionally biased region" description="Low complexity" evidence="1">
    <location>
        <begin position="35"/>
        <end position="50"/>
    </location>
</feature>